<evidence type="ECO:0000256" key="2">
    <source>
        <dbReference type="ARBA" id="ARBA00022448"/>
    </source>
</evidence>
<feature type="region of interest" description="Disordered" evidence="7">
    <location>
        <begin position="430"/>
        <end position="449"/>
    </location>
</feature>
<accession>A0A8H4IT52</accession>
<evidence type="ECO:0000259" key="9">
    <source>
        <dbReference type="PROSITE" id="PS50850"/>
    </source>
</evidence>
<feature type="transmembrane region" description="Helical" evidence="8">
    <location>
        <begin position="77"/>
        <end position="100"/>
    </location>
</feature>
<evidence type="ECO:0000256" key="3">
    <source>
        <dbReference type="ARBA" id="ARBA00022692"/>
    </source>
</evidence>
<feature type="domain" description="Major facilitator superfamily (MFS) profile" evidence="9">
    <location>
        <begin position="10"/>
        <end position="426"/>
    </location>
</feature>
<evidence type="ECO:0000256" key="8">
    <source>
        <dbReference type="SAM" id="Phobius"/>
    </source>
</evidence>
<protein>
    <submittedName>
        <fullName evidence="10">Transporter</fullName>
    </submittedName>
</protein>
<dbReference type="SUPFAM" id="SSF103473">
    <property type="entry name" value="MFS general substrate transporter"/>
    <property type="match status" value="1"/>
</dbReference>
<evidence type="ECO:0000256" key="7">
    <source>
        <dbReference type="SAM" id="MobiDB-lite"/>
    </source>
</evidence>
<keyword evidence="5 8" id="KW-0472">Membrane</keyword>
<dbReference type="InterPro" id="IPR020846">
    <property type="entry name" value="MFS_dom"/>
</dbReference>
<dbReference type="PROSITE" id="PS50850">
    <property type="entry name" value="MFS"/>
    <property type="match status" value="1"/>
</dbReference>
<evidence type="ECO:0000256" key="1">
    <source>
        <dbReference type="ARBA" id="ARBA00004141"/>
    </source>
</evidence>
<evidence type="ECO:0000256" key="4">
    <source>
        <dbReference type="ARBA" id="ARBA00022989"/>
    </source>
</evidence>
<dbReference type="InterPro" id="IPR036259">
    <property type="entry name" value="MFS_trans_sf"/>
</dbReference>
<sequence length="468" mass="51527">MLFWKVNKRILVVMLGTYFCQSLDKGTLGFSSIMGIQEDANLKGDDYSWLGTILYMGILVGEYPTNFLLQKLPVAKYLAANMFLWGAVIACSAAATNWGALMAVRFLLGIFESCVQPAFILITAMWYTRDEQTVLTSLWYCMTGVQLMVGGLIAYGVSHLKDAPIYSWQLLFLVLGLATVVWAGFVAWYLPDSPMKAKCFNEEEKRLMFARVRGNQTGLQNRHFKKYQVVEAVLDPFVWCCVVLQTTSTLIIGGLGVFSNLIIKAFGFSVLQTQLLNIAQGAVTILVMVGGAMLSGKTGQTLVVMFAWTLPAIAGTAILMGIAPNSKNAGGLLVAFYCTQFILAEGNLIFSLISRNIAGQTKKSTTLSMTFIAWAAGNMAAPQLFQTSDAPRFRHGFTAHLCLYVVFVGEIVVTRLLLMRRNKLKAAASASGAEEKQMMPGDPKDSKAQQLALQDLTDKENLEFRYQI</sequence>
<proteinExistence type="inferred from homology"/>
<evidence type="ECO:0000313" key="10">
    <source>
        <dbReference type="EMBL" id="KAF4307160.1"/>
    </source>
</evidence>
<dbReference type="GO" id="GO:0033229">
    <property type="term" value="F:cysteine transmembrane transporter activity"/>
    <property type="evidence" value="ECO:0007669"/>
    <property type="project" value="TreeGrafter"/>
</dbReference>
<dbReference type="Gene3D" id="1.20.1250.20">
    <property type="entry name" value="MFS general substrate transporter like domains"/>
    <property type="match status" value="1"/>
</dbReference>
<dbReference type="OrthoDB" id="6730379at2759"/>
<reference evidence="10" key="1">
    <citation type="submission" date="2020-04" db="EMBL/GenBank/DDBJ databases">
        <title>Genome Assembly and Annotation of Botryosphaeria dothidea sdau 11-99, a Latent Pathogen of Apple Fruit Ring Rot in China.</title>
        <authorList>
            <person name="Yu C."/>
            <person name="Diao Y."/>
            <person name="Lu Q."/>
            <person name="Zhao J."/>
            <person name="Cui S."/>
            <person name="Peng C."/>
            <person name="He B."/>
            <person name="Liu H."/>
        </authorList>
    </citation>
    <scope>NUCLEOTIDE SEQUENCE [LARGE SCALE GENOMIC DNA]</scope>
    <source>
        <strain evidence="10">Sdau11-99</strain>
    </source>
</reference>
<dbReference type="GO" id="GO:0016020">
    <property type="term" value="C:membrane"/>
    <property type="evidence" value="ECO:0007669"/>
    <property type="project" value="UniProtKB-SubCell"/>
</dbReference>
<comment type="caution">
    <text evidence="10">The sequence shown here is derived from an EMBL/GenBank/DDBJ whole genome shotgun (WGS) entry which is preliminary data.</text>
</comment>
<dbReference type="Pfam" id="PF07690">
    <property type="entry name" value="MFS_1"/>
    <property type="match status" value="1"/>
</dbReference>
<dbReference type="PANTHER" id="PTHR43791">
    <property type="entry name" value="PERMEASE-RELATED"/>
    <property type="match status" value="1"/>
</dbReference>
<feature type="transmembrane region" description="Helical" evidence="8">
    <location>
        <begin position="302"/>
        <end position="323"/>
    </location>
</feature>
<name>A0A8H4IT52_9PEZI</name>
<gene>
    <name evidence="10" type="ORF">GTA08_BOTSDO05032</name>
</gene>
<feature type="transmembrane region" description="Helical" evidence="8">
    <location>
        <begin position="329"/>
        <end position="353"/>
    </location>
</feature>
<keyword evidence="3 8" id="KW-0812">Transmembrane</keyword>
<comment type="subcellular location">
    <subcellularLocation>
        <location evidence="1">Membrane</location>
        <topology evidence="1">Multi-pass membrane protein</topology>
    </subcellularLocation>
</comment>
<feature type="transmembrane region" description="Helical" evidence="8">
    <location>
        <begin position="46"/>
        <end position="65"/>
    </location>
</feature>
<feature type="transmembrane region" description="Helical" evidence="8">
    <location>
        <begin position="365"/>
        <end position="385"/>
    </location>
</feature>
<dbReference type="FunFam" id="1.20.1250.20:FF:000064">
    <property type="entry name" value="MFS allantoate transporter"/>
    <property type="match status" value="1"/>
</dbReference>
<keyword evidence="4 8" id="KW-1133">Transmembrane helix</keyword>
<evidence type="ECO:0000313" key="11">
    <source>
        <dbReference type="Proteomes" id="UP000572817"/>
    </source>
</evidence>
<evidence type="ECO:0000256" key="5">
    <source>
        <dbReference type="ARBA" id="ARBA00023136"/>
    </source>
</evidence>
<evidence type="ECO:0000256" key="6">
    <source>
        <dbReference type="ARBA" id="ARBA00037968"/>
    </source>
</evidence>
<dbReference type="Proteomes" id="UP000572817">
    <property type="component" value="Unassembled WGS sequence"/>
</dbReference>
<feature type="transmembrane region" description="Helical" evidence="8">
    <location>
        <begin position="237"/>
        <end position="263"/>
    </location>
</feature>
<feature type="transmembrane region" description="Helical" evidence="8">
    <location>
        <begin position="138"/>
        <end position="158"/>
    </location>
</feature>
<dbReference type="InterPro" id="IPR011701">
    <property type="entry name" value="MFS"/>
</dbReference>
<dbReference type="EMBL" id="WWBZ02000033">
    <property type="protein sequence ID" value="KAF4307160.1"/>
    <property type="molecule type" value="Genomic_DNA"/>
</dbReference>
<organism evidence="10 11">
    <name type="scientific">Botryosphaeria dothidea</name>
    <dbReference type="NCBI Taxonomy" id="55169"/>
    <lineage>
        <taxon>Eukaryota</taxon>
        <taxon>Fungi</taxon>
        <taxon>Dikarya</taxon>
        <taxon>Ascomycota</taxon>
        <taxon>Pezizomycotina</taxon>
        <taxon>Dothideomycetes</taxon>
        <taxon>Dothideomycetes incertae sedis</taxon>
        <taxon>Botryosphaeriales</taxon>
        <taxon>Botryosphaeriaceae</taxon>
        <taxon>Botryosphaeria</taxon>
    </lineage>
</organism>
<keyword evidence="2" id="KW-0813">Transport</keyword>
<feature type="transmembrane region" description="Helical" evidence="8">
    <location>
        <begin position="170"/>
        <end position="190"/>
    </location>
</feature>
<comment type="similarity">
    <text evidence="6">Belongs to the major facilitator superfamily. Allantoate permease family.</text>
</comment>
<feature type="compositionally biased region" description="Basic and acidic residues" evidence="7">
    <location>
        <begin position="433"/>
        <end position="447"/>
    </location>
</feature>
<feature type="transmembrane region" description="Helical" evidence="8">
    <location>
        <begin position="106"/>
        <end position="126"/>
    </location>
</feature>
<feature type="transmembrane region" description="Helical" evidence="8">
    <location>
        <begin position="397"/>
        <end position="418"/>
    </location>
</feature>
<dbReference type="PANTHER" id="PTHR43791:SF63">
    <property type="entry name" value="HIGH AFFINITY CYSTEINE TRANSPORTER"/>
    <property type="match status" value="1"/>
</dbReference>
<dbReference type="AlphaFoldDB" id="A0A8H4IT52"/>
<keyword evidence="11" id="KW-1185">Reference proteome</keyword>
<feature type="transmembrane region" description="Helical" evidence="8">
    <location>
        <begin position="275"/>
        <end position="295"/>
    </location>
</feature>